<dbReference type="Proteomes" id="UP001159915">
    <property type="component" value="Unassembled WGS sequence"/>
</dbReference>
<gene>
    <name evidence="1" type="ORF">N5C10_16280</name>
</gene>
<organism evidence="1 2">
    <name type="scientific">Acinetobacter johnsonii</name>
    <dbReference type="NCBI Taxonomy" id="40214"/>
    <lineage>
        <taxon>Bacteria</taxon>
        <taxon>Pseudomonadati</taxon>
        <taxon>Pseudomonadota</taxon>
        <taxon>Gammaproteobacteria</taxon>
        <taxon>Moraxellales</taxon>
        <taxon>Moraxellaceae</taxon>
        <taxon>Acinetobacter</taxon>
    </lineage>
</organism>
<dbReference type="EMBL" id="JAOCBE010000001">
    <property type="protein sequence ID" value="MDH0970722.1"/>
    <property type="molecule type" value="Genomic_DNA"/>
</dbReference>
<dbReference type="RefSeq" id="WP_195728409.1">
    <property type="nucleotide sequence ID" value="NZ_CP059080.1"/>
</dbReference>
<reference evidence="1" key="1">
    <citation type="submission" date="2022-09" db="EMBL/GenBank/DDBJ databases">
        <title>Intensive care unit water sources are persistently colonized with multi-drug resistant bacteria and are the site of extensive horizontal gene transfer of antibiotic resistance genes.</title>
        <authorList>
            <person name="Diorio-Toth L."/>
        </authorList>
    </citation>
    <scope>NUCLEOTIDE SEQUENCE</scope>
    <source>
        <strain evidence="1">GD03920</strain>
    </source>
</reference>
<accession>A0AA42MVS5</accession>
<dbReference type="AlphaFoldDB" id="A0AA42MVS5"/>
<proteinExistence type="predicted"/>
<evidence type="ECO:0000313" key="1">
    <source>
        <dbReference type="EMBL" id="MDH0970722.1"/>
    </source>
</evidence>
<protein>
    <submittedName>
        <fullName evidence="1">Uncharacterized protein</fullName>
    </submittedName>
</protein>
<name>A0AA42MVS5_ACIJO</name>
<sequence>MKPFIVVLPKSGRMMKRHGCRCFTVWQEKKGVRPTFAKTKVGRTEGYQLQFEKPI</sequence>
<comment type="caution">
    <text evidence="1">The sequence shown here is derived from an EMBL/GenBank/DDBJ whole genome shotgun (WGS) entry which is preliminary data.</text>
</comment>
<evidence type="ECO:0000313" key="2">
    <source>
        <dbReference type="Proteomes" id="UP001159915"/>
    </source>
</evidence>